<protein>
    <submittedName>
        <fullName evidence="2">Uncharacterized protein</fullName>
    </submittedName>
</protein>
<keyword evidence="3" id="KW-1185">Reference proteome</keyword>
<proteinExistence type="predicted"/>
<dbReference type="AlphaFoldDB" id="A0A8H9H516"/>
<gene>
    <name evidence="2" type="ORF">GCM10011574_65430</name>
</gene>
<evidence type="ECO:0000313" key="2">
    <source>
        <dbReference type="EMBL" id="GGO29759.1"/>
    </source>
</evidence>
<name>A0A8H9H516_9ACTN</name>
<accession>A0A8H9H516</accession>
<dbReference type="Proteomes" id="UP000653480">
    <property type="component" value="Unassembled WGS sequence"/>
</dbReference>
<comment type="caution">
    <text evidence="2">The sequence shown here is derived from an EMBL/GenBank/DDBJ whole genome shotgun (WGS) entry which is preliminary data.</text>
</comment>
<evidence type="ECO:0000256" key="1">
    <source>
        <dbReference type="SAM" id="MobiDB-lite"/>
    </source>
</evidence>
<reference evidence="2" key="1">
    <citation type="journal article" date="2014" name="Int. J. Syst. Evol. Microbiol.">
        <title>Complete genome sequence of Corynebacterium casei LMG S-19264T (=DSM 44701T), isolated from a smear-ripened cheese.</title>
        <authorList>
            <consortium name="US DOE Joint Genome Institute (JGI-PGF)"/>
            <person name="Walter F."/>
            <person name="Albersmeier A."/>
            <person name="Kalinowski J."/>
            <person name="Ruckert C."/>
        </authorList>
    </citation>
    <scope>NUCLEOTIDE SEQUENCE</scope>
    <source>
        <strain evidence="2">CGMCC 4.7138</strain>
    </source>
</reference>
<evidence type="ECO:0000313" key="3">
    <source>
        <dbReference type="Proteomes" id="UP000653480"/>
    </source>
</evidence>
<sequence length="74" mass="7570">MAGPNSTVFTEVSAAVLAAVLVCAMKRGLSLIFARDRPGREPELAPVPAGPRGHEFDTGEVAGASQGRSLHPSG</sequence>
<organism evidence="2 3">
    <name type="scientific">Microbispora bryophytorum</name>
    <dbReference type="NCBI Taxonomy" id="1460882"/>
    <lineage>
        <taxon>Bacteria</taxon>
        <taxon>Bacillati</taxon>
        <taxon>Actinomycetota</taxon>
        <taxon>Actinomycetes</taxon>
        <taxon>Streptosporangiales</taxon>
        <taxon>Streptosporangiaceae</taxon>
        <taxon>Microbispora</taxon>
    </lineage>
</organism>
<dbReference type="EMBL" id="BMMN01000018">
    <property type="protein sequence ID" value="GGO29759.1"/>
    <property type="molecule type" value="Genomic_DNA"/>
</dbReference>
<feature type="region of interest" description="Disordered" evidence="1">
    <location>
        <begin position="37"/>
        <end position="74"/>
    </location>
</feature>
<reference evidence="2" key="2">
    <citation type="submission" date="2020-09" db="EMBL/GenBank/DDBJ databases">
        <authorList>
            <person name="Sun Q."/>
            <person name="Zhou Y."/>
        </authorList>
    </citation>
    <scope>NUCLEOTIDE SEQUENCE</scope>
    <source>
        <strain evidence="2">CGMCC 4.7138</strain>
    </source>
</reference>